<feature type="chain" id="PRO_5010208080" description="Secretogranin-1" evidence="15">
    <location>
        <begin position="20"/>
        <end position="659"/>
    </location>
</feature>
<keyword evidence="3" id="KW-0964">Secreted</keyword>
<reference evidence="16" key="1">
    <citation type="submission" date="2025-05" db="UniProtKB">
        <authorList>
            <consortium name="RefSeq"/>
        </authorList>
    </citation>
    <scope>NUCLEOTIDE SEQUENCE [LARGE SCALE GENOMIC DNA]</scope>
</reference>
<evidence type="ECO:0000256" key="14">
    <source>
        <dbReference type="SAM" id="MobiDB-lite"/>
    </source>
</evidence>
<keyword evidence="9" id="KW-1015">Disulfide bond</keyword>
<protein>
    <recommendedName>
        <fullName evidence="11">Secretogranin-1</fullName>
    </recommendedName>
    <alternativeName>
        <fullName evidence="12">Chromogranin-B</fullName>
    </alternativeName>
</protein>
<dbReference type="eggNOG" id="ENOG502QRBF">
    <property type="taxonomic scope" value="Eukaryota"/>
</dbReference>
<dbReference type="Proteomes" id="UP001652624">
    <property type="component" value="Chromosome 1"/>
</dbReference>
<keyword evidence="6" id="KW-0165">Cleavage on pair of basic residues</keyword>
<evidence type="ECO:0000256" key="10">
    <source>
        <dbReference type="ARBA" id="ARBA00023180"/>
    </source>
</evidence>
<evidence type="ECO:0000256" key="7">
    <source>
        <dbReference type="ARBA" id="ARBA00022729"/>
    </source>
</evidence>
<evidence type="ECO:0000256" key="4">
    <source>
        <dbReference type="ARBA" id="ARBA00022553"/>
    </source>
</evidence>
<keyword evidence="7 15" id="KW-0732">Signal</keyword>
<feature type="compositionally biased region" description="Acidic residues" evidence="14">
    <location>
        <begin position="251"/>
        <end position="262"/>
    </location>
</feature>
<evidence type="ECO:0000256" key="8">
    <source>
        <dbReference type="ARBA" id="ARBA00022974"/>
    </source>
</evidence>
<evidence type="ECO:0000256" key="6">
    <source>
        <dbReference type="ARBA" id="ARBA00022685"/>
    </source>
</evidence>
<keyword evidence="8" id="KW-0654">Proteoglycan</keyword>
<evidence type="ECO:0000256" key="1">
    <source>
        <dbReference type="ARBA" id="ARBA00004613"/>
    </source>
</evidence>
<evidence type="ECO:0000313" key="17">
    <source>
        <dbReference type="RefSeq" id="XP_007539661.1"/>
    </source>
</evidence>
<feature type="compositionally biased region" description="Basic and acidic residues" evidence="14">
    <location>
        <begin position="345"/>
        <end position="386"/>
    </location>
</feature>
<evidence type="ECO:0000256" key="11">
    <source>
        <dbReference type="ARBA" id="ARBA00039221"/>
    </source>
</evidence>
<sequence length="659" mass="76061">MQPAVLLCLLGAVVAAVSSVPVNSGNHNEELVTRCIIEVLSNALSKYTSPPITPECRQILKKSGTEVKDVEKNGNENTRFEVRLLRDQAGASEAHSPSDREEGEEDPQDPTRAGTEGGRHIHGEASEPQGHLYASDSQVTKEADTHQFEKSLGENREGEGGKYQKREHKDGGSEEKHLEEPEETPNAFSNKRNEATDKKKEELMSGYDKHSARSSEEMTHSRERSSQESGEESTSQQKHPQESKTQSQSQEESEESEEEDSPEVDKRLMRPRHHHGRSRPERNPSSEDRGLYHEQSEESNMDLASLGDMRGRDPTNYRAPEEEPEYGGEIKNYLAVQPTNDLEGEQSRGRGSEEYRALRIPGKESQEEDKRNRLSSEVDNMEHGYSEENEEESSEGSHQHRARGGELGVNNKDDKRFLGGVYHHVQETQMDKARRYPLSKWNEQDRNFLNYGEERDEEGAQGKWQQQQEYLQGSKENREEARFHGKQYAPYQITEKRKRLGELLNSYYELPQWKSSHFERKSNTDDNYLEGEEENGLNLNEKNFFPVYNYEWLEKKPSDEDVNWGYEKRNLAPKLDLKRQYDRVAELDQLLHYRKKSAEFPDFYDPEEQMIPRNAAENERDRIHQRVLTEEEEKELENLAAMDLELQKIAEKFSGNRGG</sequence>
<dbReference type="InterPro" id="IPR018054">
    <property type="entry name" value="Chromogranin_CS"/>
</dbReference>
<evidence type="ECO:0000256" key="9">
    <source>
        <dbReference type="ARBA" id="ARBA00023157"/>
    </source>
</evidence>
<dbReference type="CTD" id="1114"/>
<dbReference type="PANTHER" id="PTHR10583">
    <property type="entry name" value="CHROMOGRANIN"/>
    <property type="match status" value="1"/>
</dbReference>
<organism evidence="16 17">
    <name type="scientific">Erinaceus europaeus</name>
    <name type="common">Western European hedgehog</name>
    <dbReference type="NCBI Taxonomy" id="9365"/>
    <lineage>
        <taxon>Eukaryota</taxon>
        <taxon>Metazoa</taxon>
        <taxon>Chordata</taxon>
        <taxon>Craniata</taxon>
        <taxon>Vertebrata</taxon>
        <taxon>Euteleostomi</taxon>
        <taxon>Mammalia</taxon>
        <taxon>Eutheria</taxon>
        <taxon>Laurasiatheria</taxon>
        <taxon>Eulipotyphla</taxon>
        <taxon>Erinaceidae</taxon>
        <taxon>Erinaceinae</taxon>
        <taxon>Erinaceus</taxon>
    </lineage>
</organism>
<evidence type="ECO:0000256" key="15">
    <source>
        <dbReference type="SAM" id="SignalP"/>
    </source>
</evidence>
<dbReference type="PANTHER" id="PTHR10583:SF4">
    <property type="entry name" value="SECRETOGRANIN-1"/>
    <property type="match status" value="1"/>
</dbReference>
<dbReference type="Pfam" id="PF01271">
    <property type="entry name" value="Granin"/>
    <property type="match status" value="1"/>
</dbReference>
<comment type="subunit">
    <text evidence="13">Interacts with ITPR1 in the secretory granules.</text>
</comment>
<evidence type="ECO:0000256" key="12">
    <source>
        <dbReference type="ARBA" id="ARBA00042410"/>
    </source>
</evidence>
<dbReference type="FunCoup" id="A0A1S3ARF3">
    <property type="interactions" value="419"/>
</dbReference>
<name>A0A1S3ARF3_ERIEU</name>
<dbReference type="InParanoid" id="A0A1S3ARF3"/>
<comment type="subcellular location">
    <subcellularLocation>
        <location evidence="1">Secreted</location>
    </subcellularLocation>
</comment>
<feature type="compositionally biased region" description="Basic and acidic residues" evidence="14">
    <location>
        <begin position="309"/>
        <end position="321"/>
    </location>
</feature>
<keyword evidence="10" id="KW-0325">Glycoprotein</keyword>
<feature type="compositionally biased region" description="Low complexity" evidence="14">
    <location>
        <begin position="232"/>
        <end position="250"/>
    </location>
</feature>
<dbReference type="PROSITE" id="PS00422">
    <property type="entry name" value="GRANINS_1"/>
    <property type="match status" value="1"/>
</dbReference>
<dbReference type="OrthoDB" id="9907623at2759"/>
<dbReference type="STRING" id="9365.ENSEEUP00000006012"/>
<evidence type="ECO:0000256" key="5">
    <source>
        <dbReference type="ARBA" id="ARBA00022641"/>
    </source>
</evidence>
<feature type="compositionally biased region" description="Basic and acidic residues" evidence="14">
    <location>
        <begin position="191"/>
        <end position="226"/>
    </location>
</feature>
<reference evidence="17" key="2">
    <citation type="submission" date="2025-08" db="UniProtKB">
        <authorList>
            <consortium name="RefSeq"/>
        </authorList>
    </citation>
    <scope>IDENTIFICATION</scope>
</reference>
<feature type="signal peptide" evidence="15">
    <location>
        <begin position="1"/>
        <end position="19"/>
    </location>
</feature>
<dbReference type="PRINTS" id="PR00659">
    <property type="entry name" value="CHROMOGRANIN"/>
</dbReference>
<keyword evidence="4" id="KW-0597">Phosphoprotein</keyword>
<evidence type="ECO:0000256" key="3">
    <source>
        <dbReference type="ARBA" id="ARBA00022525"/>
    </source>
</evidence>
<proteinExistence type="inferred from homology"/>
<dbReference type="InterPro" id="IPR001819">
    <property type="entry name" value="Chromogranin_AB"/>
</dbReference>
<dbReference type="RefSeq" id="XP_007539661.1">
    <property type="nucleotide sequence ID" value="XM_007539599.3"/>
</dbReference>
<evidence type="ECO:0000256" key="2">
    <source>
        <dbReference type="ARBA" id="ARBA00005723"/>
    </source>
</evidence>
<feature type="region of interest" description="Disordered" evidence="14">
    <location>
        <begin position="89"/>
        <end position="414"/>
    </location>
</feature>
<keyword evidence="16" id="KW-1185">Reference proteome</keyword>
<comment type="similarity">
    <text evidence="2">Belongs to the chromogranin/secretogranin protein family.</text>
</comment>
<dbReference type="AlphaFoldDB" id="A0A1S3ARF3"/>
<gene>
    <name evidence="17" type="primary">CHGB</name>
</gene>
<accession>A0A1S3ARF3</accession>
<evidence type="ECO:0000313" key="16">
    <source>
        <dbReference type="Proteomes" id="UP001652624"/>
    </source>
</evidence>
<dbReference type="GeneID" id="103128700"/>
<dbReference type="InterPro" id="IPR001990">
    <property type="entry name" value="Granin"/>
</dbReference>
<feature type="region of interest" description="Disordered" evidence="14">
    <location>
        <begin position="452"/>
        <end position="478"/>
    </location>
</feature>
<feature type="compositionally biased region" description="Basic and acidic residues" evidence="14">
    <location>
        <begin position="139"/>
        <end position="179"/>
    </location>
</feature>
<evidence type="ECO:0000256" key="13">
    <source>
        <dbReference type="ARBA" id="ARBA00044763"/>
    </source>
</evidence>
<keyword evidence="5" id="KW-0765">Sulfation</keyword>
<dbReference type="GO" id="GO:0030141">
    <property type="term" value="C:secretory granule"/>
    <property type="evidence" value="ECO:0007669"/>
    <property type="project" value="InterPro"/>
</dbReference>
<dbReference type="GO" id="GO:0005615">
    <property type="term" value="C:extracellular space"/>
    <property type="evidence" value="ECO:0007669"/>
    <property type="project" value="TreeGrafter"/>
</dbReference>
<feature type="compositionally biased region" description="Basic and acidic residues" evidence="14">
    <location>
        <begin position="278"/>
        <end position="296"/>
    </location>
</feature>